<evidence type="ECO:0000313" key="1">
    <source>
        <dbReference type="EMBL" id="GGC84610.1"/>
    </source>
</evidence>
<reference evidence="2" key="1">
    <citation type="journal article" date="2019" name="Int. J. Syst. Evol. Microbiol.">
        <title>The Global Catalogue of Microorganisms (GCM) 10K type strain sequencing project: providing services to taxonomists for standard genome sequencing and annotation.</title>
        <authorList>
            <consortium name="The Broad Institute Genomics Platform"/>
            <consortium name="The Broad Institute Genome Sequencing Center for Infectious Disease"/>
            <person name="Wu L."/>
            <person name="Ma J."/>
        </authorList>
    </citation>
    <scope>NUCLEOTIDE SEQUENCE [LARGE SCALE GENOMIC DNA]</scope>
    <source>
        <strain evidence="2">CGMCC 1.15942</strain>
    </source>
</reference>
<keyword evidence="2" id="KW-1185">Reference proteome</keyword>
<comment type="caution">
    <text evidence="1">The sequence shown here is derived from an EMBL/GenBank/DDBJ whole genome shotgun (WGS) entry which is preliminary data.</text>
</comment>
<dbReference type="EMBL" id="BMKI01000002">
    <property type="protein sequence ID" value="GGC84610.1"/>
    <property type="molecule type" value="Genomic_DNA"/>
</dbReference>
<name>A0ABQ1NU93_9ENTE</name>
<dbReference type="RefSeq" id="WP_157894241.1">
    <property type="nucleotide sequence ID" value="NZ_BMKI01000002.1"/>
</dbReference>
<dbReference type="Proteomes" id="UP000630615">
    <property type="component" value="Unassembled WGS sequence"/>
</dbReference>
<protein>
    <recommendedName>
        <fullName evidence="3">Transposase</fullName>
    </recommendedName>
</protein>
<organism evidence="1 2">
    <name type="scientific">Enterococcus wangshanyuanii</name>
    <dbReference type="NCBI Taxonomy" id="2005703"/>
    <lineage>
        <taxon>Bacteria</taxon>
        <taxon>Bacillati</taxon>
        <taxon>Bacillota</taxon>
        <taxon>Bacilli</taxon>
        <taxon>Lactobacillales</taxon>
        <taxon>Enterococcaceae</taxon>
        <taxon>Enterococcus</taxon>
    </lineage>
</organism>
<proteinExistence type="predicted"/>
<gene>
    <name evidence="1" type="ORF">GCM10011573_12780</name>
</gene>
<evidence type="ECO:0008006" key="3">
    <source>
        <dbReference type="Google" id="ProtNLM"/>
    </source>
</evidence>
<sequence>MENKSNKVKVETYKKAILEIVIEIKEPEELEKIYNYIFRNMKRAGK</sequence>
<evidence type="ECO:0000313" key="2">
    <source>
        <dbReference type="Proteomes" id="UP000630615"/>
    </source>
</evidence>
<accession>A0ABQ1NU93</accession>